<feature type="compositionally biased region" description="Low complexity" evidence="8">
    <location>
        <begin position="92"/>
        <end position="102"/>
    </location>
</feature>
<reference evidence="10" key="2">
    <citation type="journal article" date="2014" name="ISME J.">
        <title>Microbial stratification in low pH oxic and suboxic macroscopic growths along an acid mine drainage.</title>
        <authorList>
            <person name="Mendez-Garcia C."/>
            <person name="Mesa V."/>
            <person name="Sprenger R.R."/>
            <person name="Richter M."/>
            <person name="Diez M.S."/>
            <person name="Solano J."/>
            <person name="Bargiela R."/>
            <person name="Golyshina O.V."/>
            <person name="Manteca A."/>
            <person name="Ramos J.L."/>
            <person name="Gallego J.R."/>
            <person name="Llorente I."/>
            <person name="Martins Dos Santos V.A."/>
            <person name="Jensen O.N."/>
            <person name="Pelaez A.I."/>
            <person name="Sanchez J."/>
            <person name="Ferrer M."/>
        </authorList>
    </citation>
    <scope>NUCLEOTIDE SEQUENCE</scope>
</reference>
<dbReference type="EMBL" id="AUZZ01000612">
    <property type="protein sequence ID" value="EQD67337.1"/>
    <property type="molecule type" value="Genomic_DNA"/>
</dbReference>
<keyword evidence="3" id="KW-0479">Metal-binding</keyword>
<accession>T1BBT7</accession>
<evidence type="ECO:0000259" key="9">
    <source>
        <dbReference type="Pfam" id="PF00180"/>
    </source>
</evidence>
<feature type="domain" description="Isopropylmalate dehydrogenase-like" evidence="9">
    <location>
        <begin position="8"/>
        <end position="80"/>
    </location>
</feature>
<dbReference type="AlphaFoldDB" id="T1BBT7"/>
<evidence type="ECO:0000313" key="10">
    <source>
        <dbReference type="EMBL" id="EQD67337.1"/>
    </source>
</evidence>
<dbReference type="GO" id="GO:0003862">
    <property type="term" value="F:3-isopropylmalate dehydrogenase activity"/>
    <property type="evidence" value="ECO:0007669"/>
    <property type="project" value="InterPro"/>
</dbReference>
<dbReference type="PANTHER" id="PTHR42979">
    <property type="entry name" value="3-ISOPROPYLMALATE DEHYDROGENASE"/>
    <property type="match status" value="1"/>
</dbReference>
<keyword evidence="2" id="KW-0028">Amino-acid biosynthesis</keyword>
<gene>
    <name evidence="10" type="ORF">B2A_00799</name>
</gene>
<organism evidence="10">
    <name type="scientific">mine drainage metagenome</name>
    <dbReference type="NCBI Taxonomy" id="410659"/>
    <lineage>
        <taxon>unclassified sequences</taxon>
        <taxon>metagenomes</taxon>
        <taxon>ecological metagenomes</taxon>
    </lineage>
</organism>
<evidence type="ECO:0000256" key="6">
    <source>
        <dbReference type="ARBA" id="ARBA00023027"/>
    </source>
</evidence>
<dbReference type="PANTHER" id="PTHR42979:SF1">
    <property type="entry name" value="3-ISOPROPYLMALATE DEHYDROGENASE"/>
    <property type="match status" value="1"/>
</dbReference>
<evidence type="ECO:0000256" key="1">
    <source>
        <dbReference type="ARBA" id="ARBA00022430"/>
    </source>
</evidence>
<dbReference type="EC" id="1.1.1.93" evidence="10"/>
<dbReference type="InterPro" id="IPR024084">
    <property type="entry name" value="IsoPropMal-DH-like_dom"/>
</dbReference>
<dbReference type="Pfam" id="PF00180">
    <property type="entry name" value="Iso_dh"/>
    <property type="match status" value="1"/>
</dbReference>
<dbReference type="GO" id="GO:0009027">
    <property type="term" value="F:tartrate dehydrogenase activity"/>
    <property type="evidence" value="ECO:0007669"/>
    <property type="project" value="UniProtKB-EC"/>
</dbReference>
<feature type="region of interest" description="Disordered" evidence="8">
    <location>
        <begin position="80"/>
        <end position="113"/>
    </location>
</feature>
<dbReference type="GO" id="GO:0009098">
    <property type="term" value="P:L-leucine biosynthetic process"/>
    <property type="evidence" value="ECO:0007669"/>
    <property type="project" value="UniProtKB-KW"/>
</dbReference>
<keyword evidence="1" id="KW-0432">Leucine biosynthesis</keyword>
<comment type="caution">
    <text evidence="10">The sequence shown here is derived from an EMBL/GenBank/DDBJ whole genome shotgun (WGS) entry which is preliminary data.</text>
</comment>
<feature type="non-terminal residue" evidence="10">
    <location>
        <position position="113"/>
    </location>
</feature>
<evidence type="ECO:0000256" key="7">
    <source>
        <dbReference type="ARBA" id="ARBA00023304"/>
    </source>
</evidence>
<dbReference type="Gene3D" id="3.40.718.10">
    <property type="entry name" value="Isopropylmalate Dehydrogenase"/>
    <property type="match status" value="1"/>
</dbReference>
<protein>
    <submittedName>
        <fullName evidence="10">Isocitrate/isopropylmalate dehydrogenase</fullName>
        <ecNumber evidence="10">1.1.1.93</ecNumber>
    </submittedName>
</protein>
<keyword evidence="4" id="KW-0460">Magnesium</keyword>
<feature type="compositionally biased region" description="Basic and acidic residues" evidence="8">
    <location>
        <begin position="104"/>
        <end position="113"/>
    </location>
</feature>
<evidence type="ECO:0000256" key="5">
    <source>
        <dbReference type="ARBA" id="ARBA00023002"/>
    </source>
</evidence>
<evidence type="ECO:0000256" key="3">
    <source>
        <dbReference type="ARBA" id="ARBA00022723"/>
    </source>
</evidence>
<keyword evidence="7" id="KW-0100">Branched-chain amino acid biosynthesis</keyword>
<dbReference type="SUPFAM" id="SSF53659">
    <property type="entry name" value="Isocitrate/Isopropylmalate dehydrogenase-like"/>
    <property type="match status" value="1"/>
</dbReference>
<sequence length="113" mass="11467">MKAAGYDIAVFAGDGTGPEVVREGLKILAALAEGGPAPWRTTEHPGGGQHYLATGREWEPEGEAAAHRADAILLGAVGVAGGDPAERGPGRAGPRARTARGARPVRERAALPA</sequence>
<dbReference type="InterPro" id="IPR004429">
    <property type="entry name" value="Isopropylmalate_DH"/>
</dbReference>
<dbReference type="GO" id="GO:0005829">
    <property type="term" value="C:cytosol"/>
    <property type="evidence" value="ECO:0007669"/>
    <property type="project" value="TreeGrafter"/>
</dbReference>
<evidence type="ECO:0000256" key="8">
    <source>
        <dbReference type="SAM" id="MobiDB-lite"/>
    </source>
</evidence>
<name>T1BBT7_9ZZZZ</name>
<reference evidence="10" key="1">
    <citation type="submission" date="2013-08" db="EMBL/GenBank/DDBJ databases">
        <authorList>
            <person name="Mendez C."/>
            <person name="Richter M."/>
            <person name="Ferrer M."/>
            <person name="Sanchez J."/>
        </authorList>
    </citation>
    <scope>NUCLEOTIDE SEQUENCE</scope>
</reference>
<keyword evidence="5 10" id="KW-0560">Oxidoreductase</keyword>
<proteinExistence type="predicted"/>
<keyword evidence="6" id="KW-0520">NAD</keyword>
<evidence type="ECO:0000256" key="4">
    <source>
        <dbReference type="ARBA" id="ARBA00022842"/>
    </source>
</evidence>
<dbReference type="GO" id="GO:0046872">
    <property type="term" value="F:metal ion binding"/>
    <property type="evidence" value="ECO:0007669"/>
    <property type="project" value="UniProtKB-KW"/>
</dbReference>
<evidence type="ECO:0000256" key="2">
    <source>
        <dbReference type="ARBA" id="ARBA00022605"/>
    </source>
</evidence>